<organism evidence="6 7">
    <name type="scientific">Novipirellula aureliae</name>
    <dbReference type="NCBI Taxonomy" id="2527966"/>
    <lineage>
        <taxon>Bacteria</taxon>
        <taxon>Pseudomonadati</taxon>
        <taxon>Planctomycetota</taxon>
        <taxon>Planctomycetia</taxon>
        <taxon>Pirellulales</taxon>
        <taxon>Pirellulaceae</taxon>
        <taxon>Novipirellula</taxon>
    </lineage>
</organism>
<gene>
    <name evidence="6" type="primary">atsA_34</name>
    <name evidence="6" type="ORF">Q31b_39200</name>
</gene>
<dbReference type="GO" id="GO:0004065">
    <property type="term" value="F:arylsulfatase activity"/>
    <property type="evidence" value="ECO:0007669"/>
    <property type="project" value="UniProtKB-EC"/>
</dbReference>
<evidence type="ECO:0000256" key="2">
    <source>
        <dbReference type="ARBA" id="ARBA00022723"/>
    </source>
</evidence>
<evidence type="ECO:0000259" key="5">
    <source>
        <dbReference type="Pfam" id="PF00884"/>
    </source>
</evidence>
<dbReference type="FunFam" id="3.40.720.10:FF:000070">
    <property type="entry name" value="Arylsulfatase A"/>
    <property type="match status" value="1"/>
</dbReference>
<dbReference type="PANTHER" id="PTHR42693">
    <property type="entry name" value="ARYLSULFATASE FAMILY MEMBER"/>
    <property type="match status" value="1"/>
</dbReference>
<evidence type="ECO:0000313" key="6">
    <source>
        <dbReference type="EMBL" id="TWU38842.1"/>
    </source>
</evidence>
<dbReference type="PROSITE" id="PS00149">
    <property type="entry name" value="SULFATASE_2"/>
    <property type="match status" value="1"/>
</dbReference>
<evidence type="ECO:0000313" key="7">
    <source>
        <dbReference type="Proteomes" id="UP000315471"/>
    </source>
</evidence>
<dbReference type="Gene3D" id="3.40.720.10">
    <property type="entry name" value="Alkaline Phosphatase, subunit A"/>
    <property type="match status" value="1"/>
</dbReference>
<keyword evidence="2" id="KW-0479">Metal-binding</keyword>
<reference evidence="6 7" key="1">
    <citation type="submission" date="2019-02" db="EMBL/GenBank/DDBJ databases">
        <title>Deep-cultivation of Planctomycetes and their phenomic and genomic characterization uncovers novel biology.</title>
        <authorList>
            <person name="Wiegand S."/>
            <person name="Jogler M."/>
            <person name="Boedeker C."/>
            <person name="Pinto D."/>
            <person name="Vollmers J."/>
            <person name="Rivas-Marin E."/>
            <person name="Kohn T."/>
            <person name="Peeters S.H."/>
            <person name="Heuer A."/>
            <person name="Rast P."/>
            <person name="Oberbeckmann S."/>
            <person name="Bunk B."/>
            <person name="Jeske O."/>
            <person name="Meyerdierks A."/>
            <person name="Storesund J.E."/>
            <person name="Kallscheuer N."/>
            <person name="Luecker S."/>
            <person name="Lage O.M."/>
            <person name="Pohl T."/>
            <person name="Merkel B.J."/>
            <person name="Hornburger P."/>
            <person name="Mueller R.-W."/>
            <person name="Bruemmer F."/>
            <person name="Labrenz M."/>
            <person name="Spormann A.M."/>
            <person name="Op Den Camp H."/>
            <person name="Overmann J."/>
            <person name="Amann R."/>
            <person name="Jetten M.S.M."/>
            <person name="Mascher T."/>
            <person name="Medema M.H."/>
            <person name="Devos D.P."/>
            <person name="Kaster A.-K."/>
            <person name="Ovreas L."/>
            <person name="Rohde M."/>
            <person name="Galperin M.Y."/>
            <person name="Jogler C."/>
        </authorList>
    </citation>
    <scope>NUCLEOTIDE SEQUENCE [LARGE SCALE GENOMIC DNA]</scope>
    <source>
        <strain evidence="6 7">Q31b</strain>
    </source>
</reference>
<dbReference type="EMBL" id="SJPY01000006">
    <property type="protein sequence ID" value="TWU38842.1"/>
    <property type="molecule type" value="Genomic_DNA"/>
</dbReference>
<dbReference type="EC" id="3.1.6.1" evidence="6"/>
<comment type="caution">
    <text evidence="6">The sequence shown here is derived from an EMBL/GenBank/DDBJ whole genome shotgun (WGS) entry which is preliminary data.</text>
</comment>
<feature type="domain" description="Sulfatase N-terminal" evidence="5">
    <location>
        <begin position="188"/>
        <end position="505"/>
    </location>
</feature>
<dbReference type="Proteomes" id="UP000315471">
    <property type="component" value="Unassembled WGS sequence"/>
</dbReference>
<dbReference type="GO" id="GO:0046872">
    <property type="term" value="F:metal ion binding"/>
    <property type="evidence" value="ECO:0007669"/>
    <property type="project" value="UniProtKB-KW"/>
</dbReference>
<proteinExistence type="inferred from homology"/>
<dbReference type="InterPro" id="IPR017850">
    <property type="entry name" value="Alkaline_phosphatase_core_sf"/>
</dbReference>
<dbReference type="Pfam" id="PF00884">
    <property type="entry name" value="Sulfatase"/>
    <property type="match status" value="1"/>
</dbReference>
<protein>
    <submittedName>
        <fullName evidence="6">Arylsulfatase</fullName>
        <ecNumber evidence="6">3.1.6.1</ecNumber>
    </submittedName>
</protein>
<name>A0A5C6DQE6_9BACT</name>
<dbReference type="PANTHER" id="PTHR42693:SF53">
    <property type="entry name" value="ENDO-4-O-SULFATASE"/>
    <property type="match status" value="1"/>
</dbReference>
<dbReference type="InterPro" id="IPR024607">
    <property type="entry name" value="Sulfatase_CS"/>
</dbReference>
<keyword evidence="3 6" id="KW-0378">Hydrolase</keyword>
<evidence type="ECO:0000256" key="3">
    <source>
        <dbReference type="ARBA" id="ARBA00022801"/>
    </source>
</evidence>
<keyword evidence="4" id="KW-0106">Calcium</keyword>
<dbReference type="InterPro" id="IPR000917">
    <property type="entry name" value="Sulfatase_N"/>
</dbReference>
<dbReference type="SUPFAM" id="SSF53649">
    <property type="entry name" value="Alkaline phosphatase-like"/>
    <property type="match status" value="1"/>
</dbReference>
<dbReference type="InterPro" id="IPR050738">
    <property type="entry name" value="Sulfatase"/>
</dbReference>
<dbReference type="AlphaFoldDB" id="A0A5C6DQE6"/>
<evidence type="ECO:0000256" key="1">
    <source>
        <dbReference type="ARBA" id="ARBA00008779"/>
    </source>
</evidence>
<keyword evidence="7" id="KW-1185">Reference proteome</keyword>
<accession>A0A5C6DQE6</accession>
<dbReference type="CDD" id="cd16146">
    <property type="entry name" value="ARS_like"/>
    <property type="match status" value="1"/>
</dbReference>
<evidence type="ECO:0000256" key="4">
    <source>
        <dbReference type="ARBA" id="ARBA00022837"/>
    </source>
</evidence>
<comment type="similarity">
    <text evidence="1">Belongs to the sulfatase family.</text>
</comment>
<sequence>MGDKPFFMTTAITNGSLRGSLRKAWGYGLEDFLKRLVQLVEGTDEVVHRHRTKRTATISVDDILVATAKQYNVTVESYSGFHCRVGGRDDAAYRCRRYTSVTLAELSKRFGLGHPDRSSDLIKRGKKQYDGSRQVLANLFFHSSFYQFPHKELSLKTPTNRNAMKNITLFIACVGLAAASVASAADRPNVIVVMTDDQGYGDMSCHGNPILETPNIDQLYRDSVRMTDFHVSPFCTPTRAALMTGRYPARTGAYRTSSGRTLMHTDERTIANVFADAGYVTGMVGKWHLGDNAPHRPQDRGFQDVLWHRCGGVGQASDFWGNDYFDDTYERNGKFEKFEGYCTDVWFRESIRFIEENKAKPFFLYLATNAPHGPYRVDPKWAAPYQDKAKWGNGANFYGMIANFDHNLGELRRKLDELALSDNTILIYMTDNGTAGGGKFNGLDSEAVVGFNAGMRGKKSSVYEGGHRVPFFIHWPAAKINGGRDVDSLAAHIDVLPTLAELCGVSVADSHRPDGISFAKLLTSSDPSPHRDHLVVQFQGGASFKTTPKPWLTSCVLQDRWRLLNGKELYEMDADPAQRKDVAAEHPEVVATLREFYMPFWKSVSPRMTPVSIDLGNATDNPTELCSQDWYMPRGNPPWNFGTINRLPRVTGPWHVDVKQAGNYRITLRQFPRQADEVVKAVRGRVEIAGQAKEVVVMPGTKGVVIEMMLPAGKTQLVTYLYDEKGDSGGAYFTEVEWLPN</sequence>